<dbReference type="InterPro" id="IPR011335">
    <property type="entry name" value="Restrct_endonuc-II-like"/>
</dbReference>
<reference evidence="2 3" key="1">
    <citation type="submission" date="2013-05" db="EMBL/GenBank/DDBJ databases">
        <title>Genome assembly of Chondromyces apiculatus DSM 436.</title>
        <authorList>
            <person name="Sharma G."/>
            <person name="Khatri I."/>
            <person name="Kaur C."/>
            <person name="Mayilraj S."/>
            <person name="Subramanian S."/>
        </authorList>
    </citation>
    <scope>NUCLEOTIDE SEQUENCE [LARGE SCALE GENOMIC DNA]</scope>
    <source>
        <strain evidence="2 3">DSM 436</strain>
    </source>
</reference>
<dbReference type="PANTHER" id="PTHR34107:SF4">
    <property type="entry name" value="SLL1222 PROTEIN"/>
    <property type="match status" value="1"/>
</dbReference>
<dbReference type="RefSeq" id="WP_044235558.1">
    <property type="nucleotide sequence ID" value="NZ_ASRX01000003.1"/>
</dbReference>
<feature type="domain" description="Putative restriction endonuclease" evidence="1">
    <location>
        <begin position="26"/>
        <end position="176"/>
    </location>
</feature>
<protein>
    <recommendedName>
        <fullName evidence="1">Putative restriction endonuclease domain-containing protein</fullName>
    </recommendedName>
</protein>
<organism evidence="2 3">
    <name type="scientific">Chondromyces apiculatus DSM 436</name>
    <dbReference type="NCBI Taxonomy" id="1192034"/>
    <lineage>
        <taxon>Bacteria</taxon>
        <taxon>Pseudomonadati</taxon>
        <taxon>Myxococcota</taxon>
        <taxon>Polyangia</taxon>
        <taxon>Polyangiales</taxon>
        <taxon>Polyangiaceae</taxon>
        <taxon>Chondromyces</taxon>
    </lineage>
</organism>
<dbReference type="Pfam" id="PF05685">
    <property type="entry name" value="Uma2"/>
    <property type="match status" value="1"/>
</dbReference>
<evidence type="ECO:0000259" key="1">
    <source>
        <dbReference type="Pfam" id="PF05685"/>
    </source>
</evidence>
<comment type="caution">
    <text evidence="2">The sequence shown here is derived from an EMBL/GenBank/DDBJ whole genome shotgun (WGS) entry which is preliminary data.</text>
</comment>
<sequence length="203" mass="22070">MGQPAEKRPRPATTADLAAVPEHLVAEIVDGELYTFARPGTAHTVVASRLGMDLGGPFDRGRGGPGGWNIIDEPQLHLWSDGTVLIPDLAGWRRERMPRPPRTGKFTLVPDWICEILSPSTATHDRIRKMPLYAAVGVTWVWLIDPLAGSLEVYHLGPGGRWVTELLVSGNITVSAPPFDAVPQDLGALWVEEDEGETPDDEG</sequence>
<dbReference type="InterPro" id="IPR012296">
    <property type="entry name" value="Nuclease_put_TT1808"/>
</dbReference>
<dbReference type="CDD" id="cd06260">
    <property type="entry name" value="DUF820-like"/>
    <property type="match status" value="1"/>
</dbReference>
<dbReference type="EMBL" id="ASRX01000003">
    <property type="protein sequence ID" value="EYF08530.1"/>
    <property type="molecule type" value="Genomic_DNA"/>
</dbReference>
<proteinExistence type="predicted"/>
<name>A0A017TI83_9BACT</name>
<dbReference type="Gene3D" id="3.90.1570.10">
    <property type="entry name" value="tt1808, chain A"/>
    <property type="match status" value="1"/>
</dbReference>
<dbReference type="InterPro" id="IPR008538">
    <property type="entry name" value="Uma2"/>
</dbReference>
<keyword evidence="3" id="KW-1185">Reference proteome</keyword>
<dbReference type="OrthoDB" id="5518193at2"/>
<evidence type="ECO:0000313" key="3">
    <source>
        <dbReference type="Proteomes" id="UP000019678"/>
    </source>
</evidence>
<gene>
    <name evidence="2" type="ORF">CAP_4060</name>
</gene>
<dbReference type="AlphaFoldDB" id="A0A017TI83"/>
<dbReference type="PANTHER" id="PTHR34107">
    <property type="entry name" value="SLL0198 PROTEIN-RELATED"/>
    <property type="match status" value="1"/>
</dbReference>
<dbReference type="SUPFAM" id="SSF52980">
    <property type="entry name" value="Restriction endonuclease-like"/>
    <property type="match status" value="1"/>
</dbReference>
<accession>A0A017TI83</accession>
<dbReference type="Proteomes" id="UP000019678">
    <property type="component" value="Unassembled WGS sequence"/>
</dbReference>
<evidence type="ECO:0000313" key="2">
    <source>
        <dbReference type="EMBL" id="EYF08530.1"/>
    </source>
</evidence>
<dbReference type="eggNOG" id="COG4636">
    <property type="taxonomic scope" value="Bacteria"/>
</dbReference>
<dbReference type="STRING" id="1192034.CAP_4060"/>